<evidence type="ECO:0000313" key="2">
    <source>
        <dbReference type="EMBL" id="MEI9412898.1"/>
    </source>
</evidence>
<dbReference type="Pfam" id="PF00982">
    <property type="entry name" value="Glyco_transf_20"/>
    <property type="match status" value="1"/>
</dbReference>
<dbReference type="Proteomes" id="UP001387293">
    <property type="component" value="Unassembled WGS sequence"/>
</dbReference>
<keyword evidence="3" id="KW-1185">Reference proteome</keyword>
<comment type="caution">
    <text evidence="2">The sequence shown here is derived from an EMBL/GenBank/DDBJ whole genome shotgun (WGS) entry which is preliminary data.</text>
</comment>
<dbReference type="SUPFAM" id="SSF53756">
    <property type="entry name" value="UDP-Glycosyltransferase/glycogen phosphorylase"/>
    <property type="match status" value="1"/>
</dbReference>
<reference evidence="2 3" key="1">
    <citation type="submission" date="2022-12" db="EMBL/GenBank/DDBJ databases">
        <authorList>
            <person name="Muema E."/>
        </authorList>
    </citation>
    <scope>NUCLEOTIDE SEQUENCE [LARGE SCALE GENOMIC DNA]</scope>
    <source>
        <strain evidence="3">1326</strain>
    </source>
</reference>
<dbReference type="Gene3D" id="3.40.50.2000">
    <property type="entry name" value="Glycogen Phosphorylase B"/>
    <property type="match status" value="2"/>
</dbReference>
<dbReference type="InterPro" id="IPR001830">
    <property type="entry name" value="Glyco_trans_20"/>
</dbReference>
<sequence length="464" mass="52832">MSRVIVVSNRVPLPKKDGAPPTGGMAIALKAVLKKQDGFWMGWSDNEMAPDGPEPTPREDDGINYQLVYLSKKDLDEYYHGFANSVLWPIFHGRPDLAEYSEARRAGYYRVNKRFAELLKPLLRDEDVVWVNDYHLIPLAEELRKLGCTNRIGFFLHIPWPPADIFSTVPKYDTLLRGLSCYDLVGFHTDYDLSNFLECLARQKQGKIVKERFHEAYGNKFRCGVFPISIDTANFESLAENAARNERLQETYARIAGYDIVIGVDRLDYSKGIEKRIVAFRHFLRRYQPRVNKTLLLQITPKSREIIPAYKAVEKDVAELVGCVNGEFGTVDSVPVHYINASIEQSDLAGLYRKARIGLVTPLRDGMNLVAKEYVAAQNPLDPGVLVLSRFSGAARKLDAAMLVNPYDTEEMARTMEEALALPRRDRIDRWTAIMTVLREHDVYKWCGDFLSSLNEHRAGHSNE</sequence>
<accession>A0ABU8L5M7</accession>
<dbReference type="CDD" id="cd03788">
    <property type="entry name" value="GT20_TPS"/>
    <property type="match status" value="1"/>
</dbReference>
<gene>
    <name evidence="2" type="ORF">O7A60_29750</name>
</gene>
<dbReference type="PANTHER" id="PTHR10788:SF106">
    <property type="entry name" value="BCDNA.GH08860"/>
    <property type="match status" value="1"/>
</dbReference>
<dbReference type="RefSeq" id="WP_337109246.1">
    <property type="nucleotide sequence ID" value="NZ_JAPYKS010000042.1"/>
</dbReference>
<protein>
    <submittedName>
        <fullName evidence="2">Trehalose-6-phosphate synthase</fullName>
    </submittedName>
</protein>
<comment type="similarity">
    <text evidence="1">Belongs to the glycosyltransferase 20 family.</text>
</comment>
<dbReference type="EMBL" id="JAPYKS010000042">
    <property type="protein sequence ID" value="MEI9412898.1"/>
    <property type="molecule type" value="Genomic_DNA"/>
</dbReference>
<evidence type="ECO:0000256" key="1">
    <source>
        <dbReference type="ARBA" id="ARBA00008799"/>
    </source>
</evidence>
<proteinExistence type="inferred from homology"/>
<evidence type="ECO:0000313" key="3">
    <source>
        <dbReference type="Proteomes" id="UP001387293"/>
    </source>
</evidence>
<name>A0ABU8L5M7_9HYPH</name>
<organism evidence="2 3">
    <name type="scientific">Mesorhizobium salmacidum</name>
    <dbReference type="NCBI Taxonomy" id="3015171"/>
    <lineage>
        <taxon>Bacteria</taxon>
        <taxon>Pseudomonadati</taxon>
        <taxon>Pseudomonadota</taxon>
        <taxon>Alphaproteobacteria</taxon>
        <taxon>Hyphomicrobiales</taxon>
        <taxon>Phyllobacteriaceae</taxon>
        <taxon>Mesorhizobium</taxon>
    </lineage>
</organism>
<dbReference type="PANTHER" id="PTHR10788">
    <property type="entry name" value="TREHALOSE-6-PHOSPHATE SYNTHASE"/>
    <property type="match status" value="1"/>
</dbReference>